<feature type="binding site" evidence="9">
    <location>
        <position position="295"/>
    </location>
    <ligand>
        <name>substrate</name>
    </ligand>
</feature>
<keyword evidence="4 10" id="KW-0547">Nucleotide-binding</keyword>
<feature type="binding site" evidence="10">
    <location>
        <begin position="196"/>
        <end position="198"/>
    </location>
    <ligand>
        <name>FAD</name>
        <dbReference type="ChEBI" id="CHEBI:57692"/>
    </ligand>
</feature>
<evidence type="ECO:0000256" key="7">
    <source>
        <dbReference type="ARBA" id="ARBA00023062"/>
    </source>
</evidence>
<name>A0A9X2G9W7_9ACTN</name>
<dbReference type="InterPro" id="IPR002872">
    <property type="entry name" value="Proline_DH_dom"/>
</dbReference>
<feature type="binding site" evidence="10">
    <location>
        <position position="172"/>
    </location>
    <ligand>
        <name>FAD</name>
        <dbReference type="ChEBI" id="CHEBI:57692"/>
    </ligand>
</feature>
<feature type="binding site" evidence="9">
    <location>
        <position position="294"/>
    </location>
    <ligand>
        <name>substrate</name>
    </ligand>
</feature>
<feature type="binding site" evidence="10">
    <location>
        <begin position="235"/>
        <end position="236"/>
    </location>
    <ligand>
        <name>FAD</name>
        <dbReference type="ChEBI" id="CHEBI:57692"/>
    </ligand>
</feature>
<dbReference type="InterPro" id="IPR008219">
    <property type="entry name" value="PRODH_bac_arc"/>
</dbReference>
<evidence type="ECO:0000256" key="4">
    <source>
        <dbReference type="ARBA" id="ARBA00022741"/>
    </source>
</evidence>
<dbReference type="RefSeq" id="WP_253740035.1">
    <property type="nucleotide sequence ID" value="NZ_BAABKA010000020.1"/>
</dbReference>
<comment type="cofactor">
    <cofactor evidence="10">
        <name>FAD</name>
        <dbReference type="ChEBI" id="CHEBI:57692"/>
    </cofactor>
    <text evidence="10">Binds 1 FAD per subunit.</text>
</comment>
<feature type="binding site" evidence="10">
    <location>
        <position position="210"/>
    </location>
    <ligand>
        <name>FAD</name>
        <dbReference type="ChEBI" id="CHEBI:57692"/>
    </ligand>
</feature>
<evidence type="ECO:0000256" key="10">
    <source>
        <dbReference type="PIRSR" id="PIRSR000196-2"/>
    </source>
</evidence>
<evidence type="ECO:0000256" key="1">
    <source>
        <dbReference type="ARBA" id="ARBA00004739"/>
    </source>
</evidence>
<evidence type="ECO:0000313" key="13">
    <source>
        <dbReference type="Proteomes" id="UP001139648"/>
    </source>
</evidence>
<keyword evidence="3" id="KW-0285">Flavoprotein</keyword>
<evidence type="ECO:0000256" key="3">
    <source>
        <dbReference type="ARBA" id="ARBA00022630"/>
    </source>
</evidence>
<comment type="pathway">
    <text evidence="1">Amino-acid degradation; L-proline degradation into L-glutamate; L-glutamate from L-proline: step 1/2.</text>
</comment>
<feature type="domain" description="Proline dehydrogenase" evidence="11">
    <location>
        <begin position="54"/>
        <end position="307"/>
    </location>
</feature>
<feature type="binding site" evidence="10">
    <location>
        <position position="143"/>
    </location>
    <ligand>
        <name>FAD</name>
        <dbReference type="ChEBI" id="CHEBI:57692"/>
    </ligand>
</feature>
<dbReference type="Proteomes" id="UP001139648">
    <property type="component" value="Unassembled WGS sequence"/>
</dbReference>
<evidence type="ECO:0000259" key="11">
    <source>
        <dbReference type="Pfam" id="PF01619"/>
    </source>
</evidence>
<proteinExistence type="predicted"/>
<keyword evidence="7" id="KW-0642">Proline metabolism</keyword>
<dbReference type="Pfam" id="PF01619">
    <property type="entry name" value="Pro_dh"/>
    <property type="match status" value="1"/>
</dbReference>
<dbReference type="GO" id="GO:0000166">
    <property type="term" value="F:nucleotide binding"/>
    <property type="evidence" value="ECO:0007669"/>
    <property type="project" value="UniProtKB-KW"/>
</dbReference>
<dbReference type="SUPFAM" id="SSF51730">
    <property type="entry name" value="FAD-linked oxidoreductase"/>
    <property type="match status" value="1"/>
</dbReference>
<evidence type="ECO:0000256" key="8">
    <source>
        <dbReference type="ARBA" id="ARBA00048779"/>
    </source>
</evidence>
<comment type="catalytic activity">
    <reaction evidence="8">
        <text>L-proline + a quinone = (S)-1-pyrroline-5-carboxylate + a quinol + H(+)</text>
        <dbReference type="Rhea" id="RHEA:23784"/>
        <dbReference type="ChEBI" id="CHEBI:15378"/>
        <dbReference type="ChEBI" id="CHEBI:17388"/>
        <dbReference type="ChEBI" id="CHEBI:24646"/>
        <dbReference type="ChEBI" id="CHEBI:60039"/>
        <dbReference type="ChEBI" id="CHEBI:132124"/>
        <dbReference type="EC" id="1.5.5.2"/>
    </reaction>
</comment>
<dbReference type="PANTHER" id="PTHR13914">
    <property type="entry name" value="PROLINE OXIDASE"/>
    <property type="match status" value="1"/>
</dbReference>
<dbReference type="Gene3D" id="3.20.20.220">
    <property type="match status" value="1"/>
</dbReference>
<evidence type="ECO:0000256" key="5">
    <source>
        <dbReference type="ARBA" id="ARBA00022827"/>
    </source>
</evidence>
<evidence type="ECO:0000256" key="2">
    <source>
        <dbReference type="ARBA" id="ARBA00012695"/>
    </source>
</evidence>
<dbReference type="PANTHER" id="PTHR13914:SF0">
    <property type="entry name" value="PROLINE DEHYDROGENASE 1, MITOCHONDRIAL"/>
    <property type="match status" value="1"/>
</dbReference>
<dbReference type="EMBL" id="JAMZEB010000001">
    <property type="protein sequence ID" value="MCP2353479.1"/>
    <property type="molecule type" value="Genomic_DNA"/>
</dbReference>
<organism evidence="12 13">
    <name type="scientific">Nonomuraea thailandensis</name>
    <dbReference type="NCBI Taxonomy" id="1188745"/>
    <lineage>
        <taxon>Bacteria</taxon>
        <taxon>Bacillati</taxon>
        <taxon>Actinomycetota</taxon>
        <taxon>Actinomycetes</taxon>
        <taxon>Streptosporangiales</taxon>
        <taxon>Streptosporangiaceae</taxon>
        <taxon>Nonomuraea</taxon>
    </lineage>
</organism>
<dbReference type="PIRSF" id="PIRSF000196">
    <property type="entry name" value="Pro_dehydrog"/>
    <property type="match status" value="1"/>
</dbReference>
<dbReference type="AlphaFoldDB" id="A0A9X2G9W7"/>
<gene>
    <name evidence="12" type="ORF">HD597_000499</name>
</gene>
<reference evidence="12" key="1">
    <citation type="submission" date="2022-06" db="EMBL/GenBank/DDBJ databases">
        <title>Sequencing the genomes of 1000 actinobacteria strains.</title>
        <authorList>
            <person name="Klenk H.-P."/>
        </authorList>
    </citation>
    <scope>NUCLEOTIDE SEQUENCE</scope>
    <source>
        <strain evidence="12">DSM 46694</strain>
    </source>
</reference>
<comment type="caution">
    <text evidence="12">The sequence shown here is derived from an EMBL/GenBank/DDBJ whole genome shotgun (WGS) entry which is preliminary data.</text>
</comment>
<evidence type="ECO:0000256" key="9">
    <source>
        <dbReference type="PIRSR" id="PIRSR000196-1"/>
    </source>
</evidence>
<accession>A0A9X2G9W7</accession>
<keyword evidence="5 10" id="KW-0274">FAD</keyword>
<keyword evidence="13" id="KW-1185">Reference proteome</keyword>
<dbReference type="GO" id="GO:0004657">
    <property type="term" value="F:proline dehydrogenase activity"/>
    <property type="evidence" value="ECO:0007669"/>
    <property type="project" value="UniProtKB-EC"/>
</dbReference>
<dbReference type="InterPro" id="IPR015659">
    <property type="entry name" value="Proline_oxidase"/>
</dbReference>
<protein>
    <recommendedName>
        <fullName evidence="2">proline dehydrogenase</fullName>
        <ecNumber evidence="2">1.5.5.2</ecNumber>
    </recommendedName>
</protein>
<sequence length="313" mass="34375">MSPTTVFGRIGQSAFRSLILSAANNRRIQAMADRHGLEAGADRFVAGETLVDAMRVIERLRDDGMRTYVIALGEAIHSRQGAAAAADLYEQLIPDVAARGPGTTFSIKLTHLGIELDRDLALGHARRIISRAAEHAAFVRLDMEHSAVVDDTLAIYRALRSDGLDNTGIVLQAYLHRSLDDLIGLLPLEPNVRVVKGAYLEPPGVALQRKSHVDVAYNQLARTALSHAKFTAVATHDAQAIRAAAAVAQRTGADFEFQMLYGVRYALAQQMVARGHAVRICVPFGKDWFVYFTRRLAERPSNVLFLARNLGRR</sequence>
<feature type="binding site" evidence="9">
    <location>
        <position position="108"/>
    </location>
    <ligand>
        <name>substrate</name>
    </ligand>
</feature>
<dbReference type="InterPro" id="IPR029041">
    <property type="entry name" value="FAD-linked_oxidoreductase-like"/>
</dbReference>
<dbReference type="EC" id="1.5.5.2" evidence="2"/>
<evidence type="ECO:0000313" key="12">
    <source>
        <dbReference type="EMBL" id="MCP2353479.1"/>
    </source>
</evidence>
<keyword evidence="6 12" id="KW-0560">Oxidoreductase</keyword>
<evidence type="ECO:0000256" key="6">
    <source>
        <dbReference type="ARBA" id="ARBA00023002"/>
    </source>
</evidence>
<dbReference type="GO" id="GO:0010133">
    <property type="term" value="P:L-proline catabolic process to L-glutamate"/>
    <property type="evidence" value="ECO:0007669"/>
    <property type="project" value="InterPro"/>
</dbReference>